<keyword evidence="2" id="KW-1185">Reference proteome</keyword>
<gene>
    <name evidence="1" type="ORF">GSLYS_00014741001</name>
</gene>
<dbReference type="EMBL" id="CAXITT010000414">
    <property type="protein sequence ID" value="CAL1541099.1"/>
    <property type="molecule type" value="Genomic_DNA"/>
</dbReference>
<proteinExistence type="predicted"/>
<sequence length="224" mass="24570">MLDCELETRNCTLTSGFESIAKNTKITLQDIGASRGVQLRVGAMPGVLKPGQYSVTWSLCDGHSVIDSCQVITQAAESSVTSQKGMLCPTAVPGQDYAITTEIFTNPLCGASVALYYGDLEIVQCEESNGGCVFSSDYEYMVNRTRIIFQVIQPVKQPEVYNSHSGENATFYINIIIQVEPMFTGLQFRIEAQPDVLSDGQYTAKWTTPCSMVNQSARCQVETQ</sequence>
<name>A0AAV2I349_LYMST</name>
<dbReference type="AlphaFoldDB" id="A0AAV2I349"/>
<reference evidence="1 2" key="1">
    <citation type="submission" date="2024-04" db="EMBL/GenBank/DDBJ databases">
        <authorList>
            <consortium name="Genoscope - CEA"/>
            <person name="William W."/>
        </authorList>
    </citation>
    <scope>NUCLEOTIDE SEQUENCE [LARGE SCALE GENOMIC DNA]</scope>
</reference>
<evidence type="ECO:0000313" key="1">
    <source>
        <dbReference type="EMBL" id="CAL1541099.1"/>
    </source>
</evidence>
<protein>
    <submittedName>
        <fullName evidence="1">Uncharacterized protein</fullName>
    </submittedName>
</protein>
<organism evidence="1 2">
    <name type="scientific">Lymnaea stagnalis</name>
    <name type="common">Great pond snail</name>
    <name type="synonym">Helix stagnalis</name>
    <dbReference type="NCBI Taxonomy" id="6523"/>
    <lineage>
        <taxon>Eukaryota</taxon>
        <taxon>Metazoa</taxon>
        <taxon>Spiralia</taxon>
        <taxon>Lophotrochozoa</taxon>
        <taxon>Mollusca</taxon>
        <taxon>Gastropoda</taxon>
        <taxon>Heterobranchia</taxon>
        <taxon>Euthyneura</taxon>
        <taxon>Panpulmonata</taxon>
        <taxon>Hygrophila</taxon>
        <taxon>Lymnaeoidea</taxon>
        <taxon>Lymnaeidae</taxon>
        <taxon>Lymnaea</taxon>
    </lineage>
</organism>
<evidence type="ECO:0000313" key="2">
    <source>
        <dbReference type="Proteomes" id="UP001497497"/>
    </source>
</evidence>
<feature type="non-terminal residue" evidence="1">
    <location>
        <position position="224"/>
    </location>
</feature>
<dbReference type="Proteomes" id="UP001497497">
    <property type="component" value="Unassembled WGS sequence"/>
</dbReference>
<comment type="caution">
    <text evidence="1">The sequence shown here is derived from an EMBL/GenBank/DDBJ whole genome shotgun (WGS) entry which is preliminary data.</text>
</comment>
<accession>A0AAV2I349</accession>